<dbReference type="EMBL" id="CP009961">
    <property type="protein sequence ID" value="AKG38586.1"/>
    <property type="molecule type" value="Genomic_DNA"/>
</dbReference>
<sequence length="66" mass="7482">MEGIISEFARRIRALYLLRGVAEALVYLALGLLMIVLLLTVLAFIHSFTEKALSFLHVARLLVEWP</sequence>
<dbReference type="Proteomes" id="UP000067434">
    <property type="component" value="Chromosome"/>
</dbReference>
<proteinExistence type="predicted"/>
<keyword evidence="1" id="KW-0472">Membrane</keyword>
<evidence type="ECO:0000256" key="1">
    <source>
        <dbReference type="SAM" id="Phobius"/>
    </source>
</evidence>
<protein>
    <submittedName>
        <fullName evidence="2">Uncharacterized protein</fullName>
    </submittedName>
</protein>
<dbReference type="GeneID" id="25401328"/>
<dbReference type="STRING" id="1550241.MA03_03815"/>
<keyword evidence="3" id="KW-1185">Reference proteome</keyword>
<accession>A0A0F7CL08</accession>
<feature type="transmembrane region" description="Helical" evidence="1">
    <location>
        <begin position="24"/>
        <end position="45"/>
    </location>
</feature>
<name>A0A0F7CL08_9CREN</name>
<organism evidence="2 3">
    <name type="scientific">Infirmifilum uzonense</name>
    <dbReference type="NCBI Taxonomy" id="1550241"/>
    <lineage>
        <taxon>Archaea</taxon>
        <taxon>Thermoproteota</taxon>
        <taxon>Thermoprotei</taxon>
        <taxon>Thermofilales</taxon>
        <taxon>Thermofilaceae</taxon>
        <taxon>Infirmifilum</taxon>
    </lineage>
</organism>
<keyword evidence="1" id="KW-1133">Transmembrane helix</keyword>
<dbReference type="KEGG" id="thf:MA03_03815"/>
<dbReference type="AlphaFoldDB" id="A0A0F7CL08"/>
<evidence type="ECO:0000313" key="2">
    <source>
        <dbReference type="EMBL" id="AKG38586.1"/>
    </source>
</evidence>
<dbReference type="HOGENOM" id="CLU_2821123_0_0_2"/>
<dbReference type="PATRIC" id="fig|1550241.5.peg.814"/>
<dbReference type="RefSeq" id="WP_052884008.1">
    <property type="nucleotide sequence ID" value="NZ_CP009961.1"/>
</dbReference>
<reference evidence="2 3" key="1">
    <citation type="journal article" date="2015" name="Stand. Genomic Sci.">
        <title>Complete genome sequence of and proposal of Thermofilum uzonense sp. nov. a novel hyperthermophilic crenarchaeon and emended description of the genus Thermofilum.</title>
        <authorList>
            <person name="Toshchakov S.V."/>
            <person name="Korzhenkov A.A."/>
            <person name="Samarov N.I."/>
            <person name="Mazunin I.O."/>
            <person name="Mozhey O.I."/>
            <person name="Shmyr I.S."/>
            <person name="Derbikova K.S."/>
            <person name="Taranov E.A."/>
            <person name="Dominova I.N."/>
            <person name="Bonch-Osmolovskaya E.A."/>
            <person name="Patrushev M.V."/>
            <person name="Podosokorskaya O.A."/>
            <person name="Kublanov I.V."/>
        </authorList>
    </citation>
    <scope>NUCLEOTIDE SEQUENCE [LARGE SCALE GENOMIC DNA]</scope>
    <source>
        <strain evidence="2 3">1807-2</strain>
    </source>
</reference>
<gene>
    <name evidence="2" type="ORF">MA03_03815</name>
</gene>
<evidence type="ECO:0000313" key="3">
    <source>
        <dbReference type="Proteomes" id="UP000067434"/>
    </source>
</evidence>
<keyword evidence="1" id="KW-0812">Transmembrane</keyword>